<gene>
    <name evidence="2" type="ORF">JDV02_007266</name>
</gene>
<protein>
    <submittedName>
        <fullName evidence="2">Uncharacterized protein</fullName>
    </submittedName>
</protein>
<sequence length="148" mass="16659">MGPDGNDLPCLGETIDEAKAEARRYNSHIKGHCDSRTDQCHFQKVRVVGDQRDWGFEWKPLDVRCDDNTCKTGCTVEFALQDLRPPPDNMNQWKNGNIPPPKTVIQPKAGARPARTKRSPNDPPSQSNSQSNDDAHNDLTSWAMLTCW</sequence>
<organism evidence="2 3">
    <name type="scientific">Purpureocillium takamizusanense</name>
    <dbReference type="NCBI Taxonomy" id="2060973"/>
    <lineage>
        <taxon>Eukaryota</taxon>
        <taxon>Fungi</taxon>
        <taxon>Dikarya</taxon>
        <taxon>Ascomycota</taxon>
        <taxon>Pezizomycotina</taxon>
        <taxon>Sordariomycetes</taxon>
        <taxon>Hypocreomycetidae</taxon>
        <taxon>Hypocreales</taxon>
        <taxon>Ophiocordycipitaceae</taxon>
        <taxon>Purpureocillium</taxon>
    </lineage>
</organism>
<accession>A0A9Q8VDK3</accession>
<dbReference type="GeneID" id="72069214"/>
<evidence type="ECO:0000313" key="2">
    <source>
        <dbReference type="EMBL" id="UNI21261.1"/>
    </source>
</evidence>
<evidence type="ECO:0000313" key="3">
    <source>
        <dbReference type="Proteomes" id="UP000829364"/>
    </source>
</evidence>
<reference evidence="2" key="1">
    <citation type="submission" date="2021-11" db="EMBL/GenBank/DDBJ databases">
        <title>Purpureocillium_takamizusanense_genome.</title>
        <authorList>
            <person name="Nguyen N.-H."/>
        </authorList>
    </citation>
    <scope>NUCLEOTIDE SEQUENCE</scope>
    <source>
        <strain evidence="2">PT3</strain>
    </source>
</reference>
<feature type="region of interest" description="Disordered" evidence="1">
    <location>
        <begin position="83"/>
        <end position="137"/>
    </location>
</feature>
<dbReference type="KEGG" id="ptkz:JDV02_007266"/>
<proteinExistence type="predicted"/>
<dbReference type="Proteomes" id="UP000829364">
    <property type="component" value="Chromosome 6"/>
</dbReference>
<dbReference type="AlphaFoldDB" id="A0A9Q8VDK3"/>
<dbReference type="EMBL" id="CP086359">
    <property type="protein sequence ID" value="UNI21261.1"/>
    <property type="molecule type" value="Genomic_DNA"/>
</dbReference>
<dbReference type="RefSeq" id="XP_047844742.1">
    <property type="nucleotide sequence ID" value="XM_047988744.1"/>
</dbReference>
<keyword evidence="3" id="KW-1185">Reference proteome</keyword>
<name>A0A9Q8VDK3_9HYPO</name>
<evidence type="ECO:0000256" key="1">
    <source>
        <dbReference type="SAM" id="MobiDB-lite"/>
    </source>
</evidence>